<sequence>MGGPPAGLGGMGGSGGLGVGGQGGIGGMGNGSFGNGGLGGDMRNTGVTMRNQARVNSQGLAHASATGVAHANANSVLVGTTATNVATRGALTGLTTGTTLYSNGTAVGTVEQIRTTGNGSVALVLVKSANGGIYPIPASKLTYSRGSLTTSARLTGVNDSNSTGVAMRTQARANSKAPLHALATGIAHVNQNSVLFGASGRT</sequence>
<gene>
    <name evidence="1" type="ORF">GCM10022276_16510</name>
</gene>
<dbReference type="EMBL" id="BAABBM010000001">
    <property type="protein sequence ID" value="GAA3898235.1"/>
    <property type="molecule type" value="Genomic_DNA"/>
</dbReference>
<organism evidence="1 2">
    <name type="scientific">Sphingomonas limnosediminicola</name>
    <dbReference type="NCBI Taxonomy" id="940133"/>
    <lineage>
        <taxon>Bacteria</taxon>
        <taxon>Pseudomonadati</taxon>
        <taxon>Pseudomonadota</taxon>
        <taxon>Alphaproteobacteria</taxon>
        <taxon>Sphingomonadales</taxon>
        <taxon>Sphingomonadaceae</taxon>
        <taxon>Sphingomonas</taxon>
    </lineage>
</organism>
<dbReference type="Proteomes" id="UP001500827">
    <property type="component" value="Unassembled WGS sequence"/>
</dbReference>
<evidence type="ECO:0000313" key="2">
    <source>
        <dbReference type="Proteomes" id="UP001500827"/>
    </source>
</evidence>
<protein>
    <submittedName>
        <fullName evidence="1">Uncharacterized protein</fullName>
    </submittedName>
</protein>
<reference evidence="2" key="1">
    <citation type="journal article" date="2019" name="Int. J. Syst. Evol. Microbiol.">
        <title>The Global Catalogue of Microorganisms (GCM) 10K type strain sequencing project: providing services to taxonomists for standard genome sequencing and annotation.</title>
        <authorList>
            <consortium name="The Broad Institute Genomics Platform"/>
            <consortium name="The Broad Institute Genome Sequencing Center for Infectious Disease"/>
            <person name="Wu L."/>
            <person name="Ma J."/>
        </authorList>
    </citation>
    <scope>NUCLEOTIDE SEQUENCE [LARGE SCALE GENOMIC DNA]</scope>
    <source>
        <strain evidence="2">JCM 17543</strain>
    </source>
</reference>
<evidence type="ECO:0000313" key="1">
    <source>
        <dbReference type="EMBL" id="GAA3898235.1"/>
    </source>
</evidence>
<keyword evidence="2" id="KW-1185">Reference proteome</keyword>
<dbReference type="RefSeq" id="WP_344699197.1">
    <property type="nucleotide sequence ID" value="NZ_BAABBM010000001.1"/>
</dbReference>
<proteinExistence type="predicted"/>
<comment type="caution">
    <text evidence="1">The sequence shown here is derived from an EMBL/GenBank/DDBJ whole genome shotgun (WGS) entry which is preliminary data.</text>
</comment>
<name>A0ABP7LEX0_9SPHN</name>
<accession>A0ABP7LEX0</accession>